<keyword evidence="3 8" id="KW-0812">Transmembrane</keyword>
<feature type="transmembrane region" description="Helical" evidence="8">
    <location>
        <begin position="67"/>
        <end position="93"/>
    </location>
</feature>
<name>A0AAN4Z5F2_9BILA</name>
<feature type="transmembrane region" description="Helical" evidence="8">
    <location>
        <begin position="398"/>
        <end position="422"/>
    </location>
</feature>
<organism evidence="9 10">
    <name type="scientific">Pristionchus mayeri</name>
    <dbReference type="NCBI Taxonomy" id="1317129"/>
    <lineage>
        <taxon>Eukaryota</taxon>
        <taxon>Metazoa</taxon>
        <taxon>Ecdysozoa</taxon>
        <taxon>Nematoda</taxon>
        <taxon>Chromadorea</taxon>
        <taxon>Rhabditida</taxon>
        <taxon>Rhabditina</taxon>
        <taxon>Diplogasteromorpha</taxon>
        <taxon>Diplogasteroidea</taxon>
        <taxon>Neodiplogasteridae</taxon>
        <taxon>Pristionchus</taxon>
    </lineage>
</organism>
<evidence type="ECO:0000256" key="1">
    <source>
        <dbReference type="ARBA" id="ARBA00004141"/>
    </source>
</evidence>
<dbReference type="PANTHER" id="PTHR13906">
    <property type="entry name" value="PORCUPINE"/>
    <property type="match status" value="1"/>
</dbReference>
<feature type="transmembrane region" description="Helical" evidence="8">
    <location>
        <begin position="29"/>
        <end position="46"/>
    </location>
</feature>
<feature type="transmembrane region" description="Helical" evidence="8">
    <location>
        <begin position="434"/>
        <end position="453"/>
    </location>
</feature>
<dbReference type="GO" id="GO:0030258">
    <property type="term" value="P:lipid modification"/>
    <property type="evidence" value="ECO:0007669"/>
    <property type="project" value="TreeGrafter"/>
</dbReference>
<keyword evidence="2" id="KW-0808">Transferase</keyword>
<dbReference type="GO" id="GO:0016020">
    <property type="term" value="C:membrane"/>
    <property type="evidence" value="ECO:0007669"/>
    <property type="project" value="UniProtKB-SubCell"/>
</dbReference>
<evidence type="ECO:0000256" key="5">
    <source>
        <dbReference type="ARBA" id="ARBA00023136"/>
    </source>
</evidence>
<evidence type="ECO:0000256" key="7">
    <source>
        <dbReference type="SAM" id="MobiDB-lite"/>
    </source>
</evidence>
<evidence type="ECO:0000313" key="10">
    <source>
        <dbReference type="Proteomes" id="UP001328107"/>
    </source>
</evidence>
<feature type="transmembrane region" description="Helical" evidence="8">
    <location>
        <begin position="356"/>
        <end position="377"/>
    </location>
</feature>
<evidence type="ECO:0000256" key="2">
    <source>
        <dbReference type="ARBA" id="ARBA00022679"/>
    </source>
</evidence>
<feature type="region of interest" description="Disordered" evidence="7">
    <location>
        <begin position="456"/>
        <end position="478"/>
    </location>
</feature>
<feature type="transmembrane region" description="Helical" evidence="8">
    <location>
        <begin position="255"/>
        <end position="275"/>
    </location>
</feature>
<dbReference type="PANTHER" id="PTHR13906:SF4">
    <property type="entry name" value="LYSOPHOSPHOLIPID ACYLTRANSFERASE 6"/>
    <property type="match status" value="1"/>
</dbReference>
<reference evidence="10" key="1">
    <citation type="submission" date="2022-10" db="EMBL/GenBank/DDBJ databases">
        <title>Genome assembly of Pristionchus species.</title>
        <authorList>
            <person name="Yoshida K."/>
            <person name="Sommer R.J."/>
        </authorList>
    </citation>
    <scope>NUCLEOTIDE SEQUENCE [LARGE SCALE GENOMIC DNA]</scope>
    <source>
        <strain evidence="10">RS5460</strain>
    </source>
</reference>
<keyword evidence="4 8" id="KW-1133">Transmembrane helix</keyword>
<proteinExistence type="predicted"/>
<feature type="non-terminal residue" evidence="9">
    <location>
        <position position="1"/>
    </location>
</feature>
<keyword evidence="5 8" id="KW-0472">Membrane</keyword>
<dbReference type="AlphaFoldDB" id="A0AAN4Z5F2"/>
<comment type="subcellular location">
    <subcellularLocation>
        <location evidence="1">Membrane</location>
        <topology evidence="1">Multi-pass membrane protein</topology>
    </subcellularLocation>
</comment>
<evidence type="ECO:0000313" key="9">
    <source>
        <dbReference type="EMBL" id="GMR33669.1"/>
    </source>
</evidence>
<sequence length="478" mass="54945">IMPGAHTFNSGSVLLQPIADALGLPVDKINFVGCMVLSIPFALVYSRVLGKASERARQIYPMVIGMAYCWLCFGSAIKHLLANCLVSYALMYVAPAKHIHWLVFTFSMSYLTWVHFYKWQYITNYTIDITGPIMVCVQRMTTLAFSLHDGLVKKEEELSPLQKREAIKRVPGLLPYLSYIFHFQSILTGPLSYFSDYVNFTRGTHVIKNEKGEMPDATNEAITKLLKALCFMLIIAFIEPIFPPSEILRTDLHPITWLCYFYFCMSFHRIPYYFAWTFADGVYNLSGFGFNGYDKETGEAKWDLATNVHVWKVEMAQSQKETLDAWNVGTMGWLRRVAFDRAPKKYRVLATYFLSAWWHGIFLGYYLTFLTAACMTVGGQGFRRSFRWRFLSSPALKFVYDAITFMGTRIVMAYVAYPFLVLHWAPSIDLYKRFYFSGHILSLFCAFALPALLPPPREPKKKTEEANGDVNENLKKTE</sequence>
<evidence type="ECO:0000256" key="4">
    <source>
        <dbReference type="ARBA" id="ARBA00022989"/>
    </source>
</evidence>
<dbReference type="GO" id="GO:0016746">
    <property type="term" value="F:acyltransferase activity"/>
    <property type="evidence" value="ECO:0007669"/>
    <property type="project" value="UniProtKB-KW"/>
</dbReference>
<comment type="caution">
    <text evidence="9">The sequence shown here is derived from an EMBL/GenBank/DDBJ whole genome shotgun (WGS) entry which is preliminary data.</text>
</comment>
<protein>
    <submittedName>
        <fullName evidence="9">Uncharacterized protein</fullName>
    </submittedName>
</protein>
<keyword evidence="6" id="KW-0012">Acyltransferase</keyword>
<evidence type="ECO:0000256" key="8">
    <source>
        <dbReference type="SAM" id="Phobius"/>
    </source>
</evidence>
<dbReference type="Pfam" id="PF03062">
    <property type="entry name" value="MBOAT"/>
    <property type="match status" value="1"/>
</dbReference>
<dbReference type="InterPro" id="IPR004299">
    <property type="entry name" value="MBOAT_fam"/>
</dbReference>
<evidence type="ECO:0000256" key="3">
    <source>
        <dbReference type="ARBA" id="ARBA00022692"/>
    </source>
</evidence>
<accession>A0AAN4Z5F2</accession>
<gene>
    <name evidence="9" type="ORF">PMAYCL1PPCAC_03864</name>
</gene>
<keyword evidence="10" id="KW-1185">Reference proteome</keyword>
<dbReference type="Proteomes" id="UP001328107">
    <property type="component" value="Unassembled WGS sequence"/>
</dbReference>
<dbReference type="InterPro" id="IPR049941">
    <property type="entry name" value="LPLAT_7/PORCN-like"/>
</dbReference>
<evidence type="ECO:0000256" key="6">
    <source>
        <dbReference type="ARBA" id="ARBA00023315"/>
    </source>
</evidence>
<feature type="transmembrane region" description="Helical" evidence="8">
    <location>
        <begin position="99"/>
        <end position="117"/>
    </location>
</feature>
<dbReference type="EMBL" id="BTRK01000001">
    <property type="protein sequence ID" value="GMR33669.1"/>
    <property type="molecule type" value="Genomic_DNA"/>
</dbReference>